<keyword evidence="3 10" id="KW-0812">Transmembrane</keyword>
<dbReference type="PANTHER" id="PTHR11866:SF16">
    <property type="entry name" value="PROSTAGLANDIN E2 RECEPTOR EP4 SUBTYPE-LIKE PROTEIN"/>
    <property type="match status" value="1"/>
</dbReference>
<dbReference type="PRINTS" id="PR01788">
    <property type="entry name" value="PROSTANOIDR"/>
</dbReference>
<dbReference type="AlphaFoldDB" id="A0A8B8CXQ3"/>
<keyword evidence="12" id="KW-1185">Reference proteome</keyword>
<dbReference type="Pfam" id="PF00001">
    <property type="entry name" value="7tm_1"/>
    <property type="match status" value="1"/>
</dbReference>
<feature type="transmembrane region" description="Helical" evidence="10">
    <location>
        <begin position="23"/>
        <end position="43"/>
    </location>
</feature>
<keyword evidence="7" id="KW-0675">Receptor</keyword>
<feature type="domain" description="G-protein coupled receptors family 1 profile" evidence="11">
    <location>
        <begin position="35"/>
        <end position="295"/>
    </location>
</feature>
<gene>
    <name evidence="13" type="primary">LOC111122031</name>
</gene>
<dbReference type="InterPro" id="IPR017452">
    <property type="entry name" value="GPCR_Rhodpsn_7TM"/>
</dbReference>
<sequence>MSSVSTVPTPTLTTTIPTVLDSVPVILLFLFGVFGNLTALVVLCARSKNHEWRPFYRFVLGLAVTDGGGLLISIPISEYQYLSRFREPLPEPLCEYLAFAYTFTLMSSALIVCCMSVDRFLATFLPLLYSSTTKGRRANVTLALVWTTSAALCGLPFLGFGSAKVFYPGSWCFLNFIDTDVTLNTVYSYVYACTGVIIVALTLFLNLAVILYFLCKRLKCMRNSSTSPSRNLRDFHVIGFLVSIVTVFTSCWFPLMVNILRHISGWAGDVCGVGETELLLVRLSITNSVIDPWVYILFRREVMSVALNCARRVVRTIEKTQKSCSQSVTGSRTHREEVGSVHINPMAEMP</sequence>
<dbReference type="PRINTS" id="PR00237">
    <property type="entry name" value="GPCRRHODOPSN"/>
</dbReference>
<evidence type="ECO:0000256" key="7">
    <source>
        <dbReference type="ARBA" id="ARBA00023170"/>
    </source>
</evidence>
<dbReference type="CDD" id="cd14981">
    <property type="entry name" value="7tmA_Prostanoid_R"/>
    <property type="match status" value="1"/>
</dbReference>
<dbReference type="KEGG" id="cvn:111122031"/>
<evidence type="ECO:0000256" key="3">
    <source>
        <dbReference type="ARBA" id="ARBA00022692"/>
    </source>
</evidence>
<evidence type="ECO:0000256" key="9">
    <source>
        <dbReference type="ARBA" id="ARBA00023224"/>
    </source>
</evidence>
<evidence type="ECO:0000313" key="12">
    <source>
        <dbReference type="Proteomes" id="UP000694844"/>
    </source>
</evidence>
<protein>
    <submittedName>
        <fullName evidence="13">Prostaglandin E2 receptor EP4 subtype-like</fullName>
    </submittedName>
</protein>
<dbReference type="RefSeq" id="XP_022319266.1">
    <property type="nucleotide sequence ID" value="XM_022463558.1"/>
</dbReference>
<keyword evidence="2" id="KW-1003">Cell membrane</keyword>
<dbReference type="Gene3D" id="1.20.1070.10">
    <property type="entry name" value="Rhodopsin 7-helix transmembrane proteins"/>
    <property type="match status" value="1"/>
</dbReference>
<comment type="subcellular location">
    <subcellularLocation>
        <location evidence="1">Cell membrane</location>
        <topology evidence="1">Multi-pass membrane protein</topology>
    </subcellularLocation>
</comment>
<evidence type="ECO:0000256" key="1">
    <source>
        <dbReference type="ARBA" id="ARBA00004651"/>
    </source>
</evidence>
<keyword evidence="6 10" id="KW-0472">Membrane</keyword>
<evidence type="ECO:0000259" key="11">
    <source>
        <dbReference type="PROSITE" id="PS50262"/>
    </source>
</evidence>
<dbReference type="InterPro" id="IPR008365">
    <property type="entry name" value="Prostanoid_rcpt"/>
</dbReference>
<evidence type="ECO:0000256" key="2">
    <source>
        <dbReference type="ARBA" id="ARBA00022475"/>
    </source>
</evidence>
<dbReference type="GO" id="GO:0007204">
    <property type="term" value="P:positive regulation of cytosolic calcium ion concentration"/>
    <property type="evidence" value="ECO:0007669"/>
    <property type="project" value="TreeGrafter"/>
</dbReference>
<reference evidence="13" key="1">
    <citation type="submission" date="2025-08" db="UniProtKB">
        <authorList>
            <consortium name="RefSeq"/>
        </authorList>
    </citation>
    <scope>IDENTIFICATION</scope>
    <source>
        <tissue evidence="13">Whole sample</tissue>
    </source>
</reference>
<dbReference type="Proteomes" id="UP000694844">
    <property type="component" value="Chromosome 2"/>
</dbReference>
<evidence type="ECO:0000256" key="4">
    <source>
        <dbReference type="ARBA" id="ARBA00022989"/>
    </source>
</evidence>
<evidence type="ECO:0000256" key="5">
    <source>
        <dbReference type="ARBA" id="ARBA00023040"/>
    </source>
</evidence>
<dbReference type="GO" id="GO:0007189">
    <property type="term" value="P:adenylate cyclase-activating G protein-coupled receptor signaling pathway"/>
    <property type="evidence" value="ECO:0007669"/>
    <property type="project" value="TreeGrafter"/>
</dbReference>
<keyword evidence="5" id="KW-0297">G-protein coupled receptor</keyword>
<dbReference type="GO" id="GO:0004930">
    <property type="term" value="F:G protein-coupled receptor activity"/>
    <property type="evidence" value="ECO:0007669"/>
    <property type="project" value="UniProtKB-KW"/>
</dbReference>
<keyword evidence="8" id="KW-0325">Glycoprotein</keyword>
<dbReference type="GeneID" id="111122031"/>
<dbReference type="OrthoDB" id="5959154at2759"/>
<feature type="transmembrane region" description="Helical" evidence="10">
    <location>
        <begin position="55"/>
        <end position="76"/>
    </location>
</feature>
<feature type="transmembrane region" description="Helical" evidence="10">
    <location>
        <begin position="96"/>
        <end position="117"/>
    </location>
</feature>
<evidence type="ECO:0000256" key="10">
    <source>
        <dbReference type="SAM" id="Phobius"/>
    </source>
</evidence>
<accession>A0A8B8CXQ3</accession>
<dbReference type="PANTHER" id="PTHR11866">
    <property type="entry name" value="G-PROTEIN COUPLED RECEPTOR FAMILY 1 MEMBER"/>
    <property type="match status" value="1"/>
</dbReference>
<dbReference type="GO" id="GO:0005886">
    <property type="term" value="C:plasma membrane"/>
    <property type="evidence" value="ECO:0007669"/>
    <property type="project" value="UniProtKB-SubCell"/>
</dbReference>
<organism evidence="12 13">
    <name type="scientific">Crassostrea virginica</name>
    <name type="common">Eastern oyster</name>
    <dbReference type="NCBI Taxonomy" id="6565"/>
    <lineage>
        <taxon>Eukaryota</taxon>
        <taxon>Metazoa</taxon>
        <taxon>Spiralia</taxon>
        <taxon>Lophotrochozoa</taxon>
        <taxon>Mollusca</taxon>
        <taxon>Bivalvia</taxon>
        <taxon>Autobranchia</taxon>
        <taxon>Pteriomorphia</taxon>
        <taxon>Ostreida</taxon>
        <taxon>Ostreoidea</taxon>
        <taxon>Ostreidae</taxon>
        <taxon>Crassostrea</taxon>
    </lineage>
</organism>
<keyword evidence="9" id="KW-0807">Transducer</keyword>
<feature type="transmembrane region" description="Helical" evidence="10">
    <location>
        <begin position="138"/>
        <end position="158"/>
    </location>
</feature>
<keyword evidence="4 10" id="KW-1133">Transmembrane helix</keyword>
<proteinExistence type="predicted"/>
<feature type="transmembrane region" description="Helical" evidence="10">
    <location>
        <begin position="235"/>
        <end position="259"/>
    </location>
</feature>
<name>A0A8B8CXQ3_CRAVI</name>
<dbReference type="SUPFAM" id="SSF81321">
    <property type="entry name" value="Family A G protein-coupled receptor-like"/>
    <property type="match status" value="1"/>
</dbReference>
<evidence type="ECO:0000256" key="8">
    <source>
        <dbReference type="ARBA" id="ARBA00023180"/>
    </source>
</evidence>
<evidence type="ECO:0000256" key="6">
    <source>
        <dbReference type="ARBA" id="ARBA00023136"/>
    </source>
</evidence>
<dbReference type="InterPro" id="IPR000276">
    <property type="entry name" value="GPCR_Rhodpsn"/>
</dbReference>
<dbReference type="PROSITE" id="PS50262">
    <property type="entry name" value="G_PROTEIN_RECEP_F1_2"/>
    <property type="match status" value="1"/>
</dbReference>
<evidence type="ECO:0000313" key="13">
    <source>
        <dbReference type="RefSeq" id="XP_022319266.1"/>
    </source>
</evidence>
<feature type="transmembrane region" description="Helical" evidence="10">
    <location>
        <begin position="189"/>
        <end position="214"/>
    </location>
</feature>